<accession>A0A7S3XGZ2</accession>
<proteinExistence type="predicted"/>
<dbReference type="InterPro" id="IPR023296">
    <property type="entry name" value="Glyco_hydro_beta-prop_sf"/>
</dbReference>
<protein>
    <recommendedName>
        <fullName evidence="2">Glycosyl hydrolase family 32 N-terminal domain-containing protein</fullName>
    </recommendedName>
</protein>
<organism evidence="1">
    <name type="scientific">Picocystis salinarum</name>
    <dbReference type="NCBI Taxonomy" id="88271"/>
    <lineage>
        <taxon>Eukaryota</taxon>
        <taxon>Viridiplantae</taxon>
        <taxon>Chlorophyta</taxon>
        <taxon>Picocystophyceae</taxon>
        <taxon>Picocystales</taxon>
        <taxon>Picocystaceae</taxon>
        <taxon>Picocystis</taxon>
    </lineage>
</organism>
<dbReference type="AlphaFoldDB" id="A0A7S3XGZ2"/>
<dbReference type="SUPFAM" id="SSF75005">
    <property type="entry name" value="Arabinanase/levansucrase/invertase"/>
    <property type="match status" value="2"/>
</dbReference>
<evidence type="ECO:0000313" key="1">
    <source>
        <dbReference type="EMBL" id="CAE0613833.1"/>
    </source>
</evidence>
<evidence type="ECO:0008006" key="2">
    <source>
        <dbReference type="Google" id="ProtNLM"/>
    </source>
</evidence>
<sequence length="431" mass="46519">MRLTCLTSGTNAHPIVRRNRSWTCGKRRWETWAMGGGVKDASSLSSEGLLVGVGEPGAWDSAGVGKPVVRCFLRDDAQKWVMWYQGRGEPEREELNAAVDAVNHCAGATGLATSTDGIQWSRGRGDALTEIPPEEEEEPEMPVGKVFGKNNEDWWVFDTAHVALGDVQILSSASLAGSGGVYWMFYAGGDFEPIETPQSLLDIGLDTKGEGAKAIEGLRTRPGVALSQDGVNWARIEAGHHSGALFDVGEPAEFDELGIASPQVLPLSQKDLRMYYHTFDAKKGKFVVGLARSKDGMQWKKLGPVFDGGEGTSFDARGAACPQVVYDPAGKQFLMFYEGVSVRGQRSIGLAVSQDGLRGWQSCQDPVLSPSEEGWDMGSVGAPCALPMAKGRWRLYYSGSAASTLATSWEGIGLALSDGTNIQHFHRRKSK</sequence>
<gene>
    <name evidence="1" type="ORF">PSAL00342_LOCUS7734</name>
</gene>
<dbReference type="PANTHER" id="PTHR35279">
    <property type="match status" value="1"/>
</dbReference>
<dbReference type="PANTHER" id="PTHR35279:SF1">
    <property type="entry name" value="ARABINANASE_LEVANSUCRASE_INVERTASE"/>
    <property type="match status" value="1"/>
</dbReference>
<dbReference type="EMBL" id="HBIS01009528">
    <property type="protein sequence ID" value="CAE0613833.1"/>
    <property type="molecule type" value="Transcribed_RNA"/>
</dbReference>
<name>A0A7S3XGZ2_9CHLO</name>
<reference evidence="1" key="1">
    <citation type="submission" date="2021-01" db="EMBL/GenBank/DDBJ databases">
        <authorList>
            <person name="Corre E."/>
            <person name="Pelletier E."/>
            <person name="Niang G."/>
            <person name="Scheremetjew M."/>
            <person name="Finn R."/>
            <person name="Kale V."/>
            <person name="Holt S."/>
            <person name="Cochrane G."/>
            <person name="Meng A."/>
            <person name="Brown T."/>
            <person name="Cohen L."/>
        </authorList>
    </citation>
    <scope>NUCLEOTIDE SEQUENCE</scope>
    <source>
        <strain evidence="1">CCMP1897</strain>
    </source>
</reference>
<dbReference type="Gene3D" id="2.115.10.20">
    <property type="entry name" value="Glycosyl hydrolase domain, family 43"/>
    <property type="match status" value="2"/>
</dbReference>